<dbReference type="SUPFAM" id="SSF56300">
    <property type="entry name" value="Metallo-dependent phosphatases"/>
    <property type="match status" value="1"/>
</dbReference>
<dbReference type="InterPro" id="IPR050126">
    <property type="entry name" value="Ap4A_hydrolase"/>
</dbReference>
<gene>
    <name evidence="2" type="ORF">VA7868_02411</name>
</gene>
<accession>A0A1M5Z8M7</accession>
<reference evidence="2 3" key="1">
    <citation type="submission" date="2016-11" db="EMBL/GenBank/DDBJ databases">
        <authorList>
            <person name="Jaros S."/>
            <person name="Januszkiewicz K."/>
            <person name="Wedrychowicz H."/>
        </authorList>
    </citation>
    <scope>NUCLEOTIDE SEQUENCE [LARGE SCALE GENOMIC DNA]</scope>
    <source>
        <strain evidence="2 3">CECT 7868</strain>
    </source>
</reference>
<evidence type="ECO:0000313" key="2">
    <source>
        <dbReference type="EMBL" id="SHI20273.1"/>
    </source>
</evidence>
<dbReference type="AlphaFoldDB" id="A0A1M5Z8M7"/>
<sequence>MAGFFTGLTLASSGSTDYIHHTVVIHMTDLMSNQKVPGRIPLSTDFSAPGWAHFRSEQPAVSSSLIYAVGDIHGHDALLEKMLDAIQADRQTALAEKACIIFLGDYIDRGPHSRQVVDRLLKAEKQDSSVSHIFLLGNHEQWLIDFIRERPVLPVWGSQGGLETLLSYGVPRQLILQGLTDDKAAAAVRQVFLEQLPESHRLFFLSLKQSVEVDDYFFVHAGVDPIRPLDNQSLQSLIWIRHKFLHSKMDFGKVVVHGHTPSALPESLPNRINLDSGIYYRGVLRCAVLEGTSRYLIQVE</sequence>
<dbReference type="GO" id="GO:0016791">
    <property type="term" value="F:phosphatase activity"/>
    <property type="evidence" value="ECO:0007669"/>
    <property type="project" value="TreeGrafter"/>
</dbReference>
<dbReference type="GO" id="GO:0110154">
    <property type="term" value="P:RNA decapping"/>
    <property type="evidence" value="ECO:0007669"/>
    <property type="project" value="TreeGrafter"/>
</dbReference>
<dbReference type="InterPro" id="IPR004843">
    <property type="entry name" value="Calcineurin-like_PHP"/>
</dbReference>
<evidence type="ECO:0000313" key="3">
    <source>
        <dbReference type="Proteomes" id="UP000184608"/>
    </source>
</evidence>
<organism evidence="2 3">
    <name type="scientific">Vibrio aerogenes CECT 7868</name>
    <dbReference type="NCBI Taxonomy" id="1216006"/>
    <lineage>
        <taxon>Bacteria</taxon>
        <taxon>Pseudomonadati</taxon>
        <taxon>Pseudomonadota</taxon>
        <taxon>Gammaproteobacteria</taxon>
        <taxon>Vibrionales</taxon>
        <taxon>Vibrionaceae</taxon>
        <taxon>Vibrio</taxon>
    </lineage>
</organism>
<dbReference type="Proteomes" id="UP000184608">
    <property type="component" value="Unassembled WGS sequence"/>
</dbReference>
<dbReference type="Gene3D" id="3.60.21.10">
    <property type="match status" value="1"/>
</dbReference>
<keyword evidence="3" id="KW-1185">Reference proteome</keyword>
<feature type="domain" description="Calcineurin-like phosphoesterase" evidence="1">
    <location>
        <begin position="66"/>
        <end position="263"/>
    </location>
</feature>
<dbReference type="STRING" id="1216006.VA7868_02411"/>
<evidence type="ECO:0000259" key="1">
    <source>
        <dbReference type="Pfam" id="PF00149"/>
    </source>
</evidence>
<dbReference type="GO" id="GO:0005737">
    <property type="term" value="C:cytoplasm"/>
    <property type="evidence" value="ECO:0007669"/>
    <property type="project" value="TreeGrafter"/>
</dbReference>
<dbReference type="EMBL" id="FQXZ01000023">
    <property type="protein sequence ID" value="SHI20273.1"/>
    <property type="molecule type" value="Genomic_DNA"/>
</dbReference>
<dbReference type="PANTHER" id="PTHR42850">
    <property type="entry name" value="METALLOPHOSPHOESTERASE"/>
    <property type="match status" value="1"/>
</dbReference>
<dbReference type="InterPro" id="IPR029052">
    <property type="entry name" value="Metallo-depent_PP-like"/>
</dbReference>
<dbReference type="Pfam" id="PF00149">
    <property type="entry name" value="Metallophos"/>
    <property type="match status" value="1"/>
</dbReference>
<protein>
    <submittedName>
        <fullName evidence="2">Diadenosine tetraphosphatase</fullName>
    </submittedName>
</protein>
<dbReference type="GO" id="GO:0008803">
    <property type="term" value="F:bis(5'-nucleosyl)-tetraphosphatase (symmetrical) activity"/>
    <property type="evidence" value="ECO:0007669"/>
    <property type="project" value="TreeGrafter"/>
</dbReference>
<proteinExistence type="predicted"/>
<name>A0A1M5Z8M7_9VIBR</name>
<dbReference type="PANTHER" id="PTHR42850:SF4">
    <property type="entry name" value="ZINC-DEPENDENT ENDOPOLYPHOSPHATASE"/>
    <property type="match status" value="1"/>
</dbReference>
<dbReference type="CDD" id="cd00144">
    <property type="entry name" value="MPP_PPP_family"/>
    <property type="match status" value="1"/>
</dbReference>